<dbReference type="RefSeq" id="WP_189647848.1">
    <property type="nucleotide sequence ID" value="NZ_BMRC01000005.1"/>
</dbReference>
<organism evidence="1 2">
    <name type="scientific">Nonomuraea spiralis</name>
    <dbReference type="NCBI Taxonomy" id="46182"/>
    <lineage>
        <taxon>Bacteria</taxon>
        <taxon>Bacillati</taxon>
        <taxon>Actinomycetota</taxon>
        <taxon>Actinomycetes</taxon>
        <taxon>Streptosporangiales</taxon>
        <taxon>Streptosporangiaceae</taxon>
        <taxon>Nonomuraea</taxon>
    </lineage>
</organism>
<reference evidence="1 2" key="1">
    <citation type="submission" date="2024-09" db="EMBL/GenBank/DDBJ databases">
        <authorList>
            <person name="Sun Q."/>
            <person name="Mori K."/>
        </authorList>
    </citation>
    <scope>NUCLEOTIDE SEQUENCE [LARGE SCALE GENOMIC DNA]</scope>
    <source>
        <strain evidence="1 2">CCM 3426</strain>
    </source>
</reference>
<proteinExistence type="predicted"/>
<accession>A0ABV5IXU8</accession>
<dbReference type="EMBL" id="JBHMEI010000078">
    <property type="protein sequence ID" value="MFB9208848.1"/>
    <property type="molecule type" value="Genomic_DNA"/>
</dbReference>
<evidence type="ECO:0000313" key="1">
    <source>
        <dbReference type="EMBL" id="MFB9208848.1"/>
    </source>
</evidence>
<comment type="caution">
    <text evidence="1">The sequence shown here is derived from an EMBL/GenBank/DDBJ whole genome shotgun (WGS) entry which is preliminary data.</text>
</comment>
<gene>
    <name evidence="1" type="ORF">ACFFV7_47230</name>
</gene>
<sequence length="59" mass="6127">MTTVMERISREGPLALLQTGTVRLVEALPTDAVAAAAFARPAFEGGRATMPIAGTGRMP</sequence>
<protein>
    <submittedName>
        <fullName evidence="1">Uncharacterized protein</fullName>
    </submittedName>
</protein>
<keyword evidence="2" id="KW-1185">Reference proteome</keyword>
<name>A0ABV5IXU8_9ACTN</name>
<dbReference type="Proteomes" id="UP001589647">
    <property type="component" value="Unassembled WGS sequence"/>
</dbReference>
<evidence type="ECO:0000313" key="2">
    <source>
        <dbReference type="Proteomes" id="UP001589647"/>
    </source>
</evidence>